<feature type="transmembrane region" description="Helical" evidence="1">
    <location>
        <begin position="34"/>
        <end position="52"/>
    </location>
</feature>
<feature type="transmembrane region" description="Helical" evidence="1">
    <location>
        <begin position="278"/>
        <end position="300"/>
    </location>
</feature>
<comment type="caution">
    <text evidence="2">The sequence shown here is derived from an EMBL/GenBank/DDBJ whole genome shotgun (WGS) entry which is preliminary data.</text>
</comment>
<accession>A0A316FGG5</accession>
<feature type="transmembrane region" description="Helical" evidence="1">
    <location>
        <begin position="120"/>
        <end position="141"/>
    </location>
</feature>
<keyword evidence="1" id="KW-0472">Membrane</keyword>
<dbReference type="EMBL" id="QGGU01000010">
    <property type="protein sequence ID" value="PWK47904.1"/>
    <property type="molecule type" value="Genomic_DNA"/>
</dbReference>
<gene>
    <name evidence="2" type="ORF">C8D97_110119</name>
</gene>
<feature type="transmembrane region" description="Helical" evidence="1">
    <location>
        <begin position="178"/>
        <end position="201"/>
    </location>
</feature>
<feature type="transmembrane region" description="Helical" evidence="1">
    <location>
        <begin position="213"/>
        <end position="239"/>
    </location>
</feature>
<evidence type="ECO:0000256" key="1">
    <source>
        <dbReference type="SAM" id="Phobius"/>
    </source>
</evidence>
<proteinExistence type="predicted"/>
<feature type="transmembrane region" description="Helical" evidence="1">
    <location>
        <begin position="399"/>
        <end position="426"/>
    </location>
</feature>
<evidence type="ECO:0000313" key="3">
    <source>
        <dbReference type="Proteomes" id="UP000245790"/>
    </source>
</evidence>
<protein>
    <submittedName>
        <fullName evidence="2">Uncharacterized protein</fullName>
    </submittedName>
</protein>
<dbReference type="AlphaFoldDB" id="A0A316FGG5"/>
<feature type="transmembrane region" description="Helical" evidence="1">
    <location>
        <begin position="357"/>
        <end position="379"/>
    </location>
</feature>
<feature type="transmembrane region" description="Helical" evidence="1">
    <location>
        <begin position="6"/>
        <end position="27"/>
    </location>
</feature>
<name>A0A316FGG5_9GAMM</name>
<keyword evidence="3" id="KW-1185">Reference proteome</keyword>
<feature type="transmembrane region" description="Helical" evidence="1">
    <location>
        <begin position="306"/>
        <end position="332"/>
    </location>
</feature>
<dbReference type="Proteomes" id="UP000245790">
    <property type="component" value="Unassembled WGS sequence"/>
</dbReference>
<reference evidence="2 3" key="1">
    <citation type="submission" date="2018-05" db="EMBL/GenBank/DDBJ databases">
        <title>Genomic Encyclopedia of Type Strains, Phase IV (KMG-IV): sequencing the most valuable type-strain genomes for metagenomic binning, comparative biology and taxonomic classification.</title>
        <authorList>
            <person name="Goeker M."/>
        </authorList>
    </citation>
    <scope>NUCLEOTIDE SEQUENCE [LARGE SCALE GENOMIC DNA]</scope>
    <source>
        <strain evidence="2 3">DSM 25350</strain>
    </source>
</reference>
<feature type="transmembrane region" description="Helical" evidence="1">
    <location>
        <begin position="147"/>
        <end position="166"/>
    </location>
</feature>
<sequence length="460" mass="50736">MELVYSLQGWLAPTVYLLLILACLLYVNNQGKGFLVASFSITLLMSLLIEIGKLDSVRDSFLAVEEYFAWVGLLDIIGSLISGVLLVVAWSNIMYQQTDNDSRQQGFTQRLSIGFKGKALAFNAIILFVIPAAFFLVALFAPDYSSVFLSFSFGAIYMVIAIYYLLSNRLFIKGNQYYKASVFFAASFIVIAVGSFVQFGIQNFLPVDQIDNPMVIFVSASQLFFFFVMLHLMLLALGVSELTLKKSNKTHPLSYSSEPSSLSRAAFKTASRTRLGRLWLYLTLQFVGVVLTFLGLMMMIEFFPSSTLLLVAISVGVISFIAAQVYFLMLLYRIWRHVIQTSAPLNISPSINSPAKAVGFLFIPLFSLYWIFIAIGKLTTDINKLSEKQQGLQVVGGLGVVYCIIGLLGLIPIVGYIFTGVGLMVLGPVLLHQLISAVQANSCEDNSGKDSLTVHSTAHT</sequence>
<feature type="transmembrane region" description="Helical" evidence="1">
    <location>
        <begin position="67"/>
        <end position="90"/>
    </location>
</feature>
<evidence type="ECO:0000313" key="2">
    <source>
        <dbReference type="EMBL" id="PWK47904.1"/>
    </source>
</evidence>
<organism evidence="2 3">
    <name type="scientific">Pleionea mediterranea</name>
    <dbReference type="NCBI Taxonomy" id="523701"/>
    <lineage>
        <taxon>Bacteria</taxon>
        <taxon>Pseudomonadati</taxon>
        <taxon>Pseudomonadota</taxon>
        <taxon>Gammaproteobacteria</taxon>
        <taxon>Oceanospirillales</taxon>
        <taxon>Pleioneaceae</taxon>
        <taxon>Pleionea</taxon>
    </lineage>
</organism>
<keyword evidence="1" id="KW-0812">Transmembrane</keyword>
<keyword evidence="1" id="KW-1133">Transmembrane helix</keyword>